<keyword evidence="2" id="KW-1185">Reference proteome</keyword>
<gene>
    <name evidence="1" type="ORF">SCLCIDRAFT_28178</name>
</gene>
<reference evidence="2" key="2">
    <citation type="submission" date="2015-01" db="EMBL/GenBank/DDBJ databases">
        <title>Evolutionary Origins and Diversification of the Mycorrhizal Mutualists.</title>
        <authorList>
            <consortium name="DOE Joint Genome Institute"/>
            <consortium name="Mycorrhizal Genomics Consortium"/>
            <person name="Kohler A."/>
            <person name="Kuo A."/>
            <person name="Nagy L.G."/>
            <person name="Floudas D."/>
            <person name="Copeland A."/>
            <person name="Barry K.W."/>
            <person name="Cichocki N."/>
            <person name="Veneault-Fourrey C."/>
            <person name="LaButti K."/>
            <person name="Lindquist E.A."/>
            <person name="Lipzen A."/>
            <person name="Lundell T."/>
            <person name="Morin E."/>
            <person name="Murat C."/>
            <person name="Riley R."/>
            <person name="Ohm R."/>
            <person name="Sun H."/>
            <person name="Tunlid A."/>
            <person name="Henrissat B."/>
            <person name="Grigoriev I.V."/>
            <person name="Hibbett D.S."/>
            <person name="Martin F."/>
        </authorList>
    </citation>
    <scope>NUCLEOTIDE SEQUENCE [LARGE SCALE GENOMIC DNA]</scope>
    <source>
        <strain evidence="2">Foug A</strain>
    </source>
</reference>
<protein>
    <recommendedName>
        <fullName evidence="3">hAT-like transposase RNase-H fold domain-containing protein</fullName>
    </recommendedName>
</protein>
<dbReference type="OrthoDB" id="2790258at2759"/>
<dbReference type="SUPFAM" id="SSF53098">
    <property type="entry name" value="Ribonuclease H-like"/>
    <property type="match status" value="1"/>
</dbReference>
<proteinExistence type="predicted"/>
<dbReference type="InterPro" id="IPR012337">
    <property type="entry name" value="RNaseH-like_sf"/>
</dbReference>
<dbReference type="InParanoid" id="A0A0C3A0S2"/>
<evidence type="ECO:0008006" key="3">
    <source>
        <dbReference type="Google" id="ProtNLM"/>
    </source>
</evidence>
<dbReference type="STRING" id="1036808.A0A0C3A0S2"/>
<sequence length="337" mass="38044">MINRLRTLRQALDYFFQAPAHKDIADRKLSEVDWQIIEDLEVVLKVPHTFQQSVSSEALPTLTHIIPVFKMFIIQWEHLSAQAPQCALFIEVGLHYAKEYYSHMGKTDVYAIAMFVDPTICFTWINAHWEDTDIAKAREAILKKMESYRHDPCVAPSNTMQNTVATGPPRPTSTKLGSHYGLPTLHPRQPMGGNGVQTIQQEFMSYITANCSPEATDALSFWVTTVAIVHDISHNLSNNYGLSSYPSIVSALRIPILMEALQMMKFFLKKECLNFMNGWATVQKEMLTEVADDDLLGMIVGAHVNRESLSHAIDNIISAIVDDEGDEFDDSPELFHT</sequence>
<evidence type="ECO:0000313" key="2">
    <source>
        <dbReference type="Proteomes" id="UP000053989"/>
    </source>
</evidence>
<reference evidence="1 2" key="1">
    <citation type="submission" date="2014-04" db="EMBL/GenBank/DDBJ databases">
        <authorList>
            <consortium name="DOE Joint Genome Institute"/>
            <person name="Kuo A."/>
            <person name="Kohler A."/>
            <person name="Nagy L.G."/>
            <person name="Floudas D."/>
            <person name="Copeland A."/>
            <person name="Barry K.W."/>
            <person name="Cichocki N."/>
            <person name="Veneault-Fourrey C."/>
            <person name="LaButti K."/>
            <person name="Lindquist E.A."/>
            <person name="Lipzen A."/>
            <person name="Lundell T."/>
            <person name="Morin E."/>
            <person name="Murat C."/>
            <person name="Sun H."/>
            <person name="Tunlid A."/>
            <person name="Henrissat B."/>
            <person name="Grigoriev I.V."/>
            <person name="Hibbett D.S."/>
            <person name="Martin F."/>
            <person name="Nordberg H.P."/>
            <person name="Cantor M.N."/>
            <person name="Hua S.X."/>
        </authorList>
    </citation>
    <scope>NUCLEOTIDE SEQUENCE [LARGE SCALE GENOMIC DNA]</scope>
    <source>
        <strain evidence="1 2">Foug A</strain>
    </source>
</reference>
<dbReference type="Proteomes" id="UP000053989">
    <property type="component" value="Unassembled WGS sequence"/>
</dbReference>
<accession>A0A0C3A0S2</accession>
<name>A0A0C3A0S2_9AGAM</name>
<dbReference type="EMBL" id="KN822088">
    <property type="protein sequence ID" value="KIM58277.1"/>
    <property type="molecule type" value="Genomic_DNA"/>
</dbReference>
<evidence type="ECO:0000313" key="1">
    <source>
        <dbReference type="EMBL" id="KIM58277.1"/>
    </source>
</evidence>
<organism evidence="1 2">
    <name type="scientific">Scleroderma citrinum Foug A</name>
    <dbReference type="NCBI Taxonomy" id="1036808"/>
    <lineage>
        <taxon>Eukaryota</taxon>
        <taxon>Fungi</taxon>
        <taxon>Dikarya</taxon>
        <taxon>Basidiomycota</taxon>
        <taxon>Agaricomycotina</taxon>
        <taxon>Agaricomycetes</taxon>
        <taxon>Agaricomycetidae</taxon>
        <taxon>Boletales</taxon>
        <taxon>Sclerodermatineae</taxon>
        <taxon>Sclerodermataceae</taxon>
        <taxon>Scleroderma</taxon>
    </lineage>
</organism>
<dbReference type="HOGENOM" id="CLU_009123_6_1_1"/>
<dbReference type="AlphaFoldDB" id="A0A0C3A0S2"/>